<sequence length="125" mass="14851">MVVMDKIMLKDIKLYGYHGVFPEEREKGQNFYIDIEAFVDLRKAGETDELEETVDYSKIYDIIKCINENNKFRLIESFAHIISREILSTYRQIDRIVVRVRKPDAPIEGEFKWVGVEIERFSNEL</sequence>
<reference evidence="9" key="1">
    <citation type="submission" date="2018-11" db="EMBL/GenBank/DDBJ databases">
        <title>Genome sequencing of a novel mesophilic and cellulolytic organism within the genus Hungateiclostridium.</title>
        <authorList>
            <person name="Rettenmaier R."/>
            <person name="Liebl W."/>
            <person name="Zverlov V."/>
        </authorList>
    </citation>
    <scope>NUCLEOTIDE SEQUENCE [LARGE SCALE GENOMIC DNA]</scope>
    <source>
        <strain evidence="9">N2K1</strain>
    </source>
</reference>
<dbReference type="GO" id="GO:0004150">
    <property type="term" value="F:dihydroneopterin aldolase activity"/>
    <property type="evidence" value="ECO:0007669"/>
    <property type="project" value="UniProtKB-UniRule"/>
</dbReference>
<keyword evidence="4 6" id="KW-0289">Folate biosynthesis</keyword>
<dbReference type="InterPro" id="IPR006157">
    <property type="entry name" value="FolB_dom"/>
</dbReference>
<dbReference type="OrthoDB" id="9808041at2"/>
<dbReference type="InterPro" id="IPR006156">
    <property type="entry name" value="Dihydroneopterin_aldolase"/>
</dbReference>
<dbReference type="EMBL" id="RLII01000028">
    <property type="protein sequence ID" value="RXE57956.1"/>
    <property type="molecule type" value="Genomic_DNA"/>
</dbReference>
<dbReference type="NCBIfam" id="TIGR00525">
    <property type="entry name" value="folB"/>
    <property type="match status" value="1"/>
</dbReference>
<keyword evidence="9" id="KW-1185">Reference proteome</keyword>
<dbReference type="PANTHER" id="PTHR42844:SF1">
    <property type="entry name" value="DIHYDRONEOPTERIN ALDOLASE 1-RELATED"/>
    <property type="match status" value="1"/>
</dbReference>
<dbReference type="AlphaFoldDB" id="A0A4Q0I1B4"/>
<feature type="domain" description="Dihydroneopterin aldolase/epimerase" evidence="7">
    <location>
        <begin position="7"/>
        <end position="120"/>
    </location>
</feature>
<comment type="similarity">
    <text evidence="3 6">Belongs to the DHNA family.</text>
</comment>
<protein>
    <recommendedName>
        <fullName evidence="6">7,8-dihydroneopterin aldolase</fullName>
        <ecNumber evidence="6">4.1.2.25</ecNumber>
    </recommendedName>
</protein>
<dbReference type="Gene3D" id="3.30.1130.10">
    <property type="match status" value="1"/>
</dbReference>
<comment type="pathway">
    <text evidence="2 6">Cofactor biosynthesis; tetrahydrofolate biosynthesis; 2-amino-4-hydroxy-6-hydroxymethyl-7,8-dihydropteridine diphosphate from 7,8-dihydroneopterin triphosphate: step 3/4.</text>
</comment>
<comment type="caution">
    <text evidence="8">The sequence shown here is derived from an EMBL/GenBank/DDBJ whole genome shotgun (WGS) entry which is preliminary data.</text>
</comment>
<name>A0A4Q0I1B4_9FIRM</name>
<dbReference type="EC" id="4.1.2.25" evidence="6"/>
<comment type="function">
    <text evidence="6">Catalyzes the conversion of 7,8-dihydroneopterin to 6-hydroxymethyl-7,8-dihydropterin.</text>
</comment>
<evidence type="ECO:0000256" key="1">
    <source>
        <dbReference type="ARBA" id="ARBA00001353"/>
    </source>
</evidence>
<proteinExistence type="inferred from homology"/>
<dbReference type="CDD" id="cd00534">
    <property type="entry name" value="DHNA_DHNTPE"/>
    <property type="match status" value="1"/>
</dbReference>
<evidence type="ECO:0000256" key="3">
    <source>
        <dbReference type="ARBA" id="ARBA00005708"/>
    </source>
</evidence>
<evidence type="ECO:0000256" key="2">
    <source>
        <dbReference type="ARBA" id="ARBA00005013"/>
    </source>
</evidence>
<evidence type="ECO:0000259" key="7">
    <source>
        <dbReference type="SMART" id="SM00905"/>
    </source>
</evidence>
<dbReference type="PANTHER" id="PTHR42844">
    <property type="entry name" value="DIHYDRONEOPTERIN ALDOLASE 1-RELATED"/>
    <property type="match status" value="1"/>
</dbReference>
<evidence type="ECO:0000256" key="5">
    <source>
        <dbReference type="ARBA" id="ARBA00023239"/>
    </source>
</evidence>
<dbReference type="GO" id="GO:0046654">
    <property type="term" value="P:tetrahydrofolate biosynthetic process"/>
    <property type="evidence" value="ECO:0007669"/>
    <property type="project" value="UniProtKB-UniRule"/>
</dbReference>
<dbReference type="InterPro" id="IPR043133">
    <property type="entry name" value="GTP-CH-I_C/QueF"/>
</dbReference>
<gene>
    <name evidence="8" type="primary">folB</name>
    <name evidence="8" type="ORF">EFD62_14745</name>
</gene>
<evidence type="ECO:0000256" key="6">
    <source>
        <dbReference type="RuleBase" id="RU362079"/>
    </source>
</evidence>
<dbReference type="SUPFAM" id="SSF55620">
    <property type="entry name" value="Tetrahydrobiopterin biosynthesis enzymes-like"/>
    <property type="match status" value="1"/>
</dbReference>
<dbReference type="Proteomes" id="UP000289166">
    <property type="component" value="Unassembled WGS sequence"/>
</dbReference>
<evidence type="ECO:0000256" key="4">
    <source>
        <dbReference type="ARBA" id="ARBA00022909"/>
    </source>
</evidence>
<dbReference type="SMART" id="SM00905">
    <property type="entry name" value="FolB"/>
    <property type="match status" value="1"/>
</dbReference>
<comment type="catalytic activity">
    <reaction evidence="1 6">
        <text>7,8-dihydroneopterin = 6-hydroxymethyl-7,8-dihydropterin + glycolaldehyde</text>
        <dbReference type="Rhea" id="RHEA:10540"/>
        <dbReference type="ChEBI" id="CHEBI:17001"/>
        <dbReference type="ChEBI" id="CHEBI:17071"/>
        <dbReference type="ChEBI" id="CHEBI:44841"/>
        <dbReference type="EC" id="4.1.2.25"/>
    </reaction>
</comment>
<dbReference type="NCBIfam" id="TIGR00526">
    <property type="entry name" value="folB_dom"/>
    <property type="match status" value="1"/>
</dbReference>
<accession>A0A4Q0I1B4</accession>
<organism evidence="8 9">
    <name type="scientific">Acetivibrio mesophilus</name>
    <dbReference type="NCBI Taxonomy" id="2487273"/>
    <lineage>
        <taxon>Bacteria</taxon>
        <taxon>Bacillati</taxon>
        <taxon>Bacillota</taxon>
        <taxon>Clostridia</taxon>
        <taxon>Eubacteriales</taxon>
        <taxon>Oscillospiraceae</taxon>
        <taxon>Acetivibrio</taxon>
    </lineage>
</organism>
<dbReference type="UniPathway" id="UPA00077">
    <property type="reaction ID" value="UER00154"/>
</dbReference>
<dbReference type="FunFam" id="3.30.1130.10:FF:000003">
    <property type="entry name" value="7,8-dihydroneopterin aldolase"/>
    <property type="match status" value="1"/>
</dbReference>
<evidence type="ECO:0000313" key="8">
    <source>
        <dbReference type="EMBL" id="RXE57956.1"/>
    </source>
</evidence>
<evidence type="ECO:0000313" key="9">
    <source>
        <dbReference type="Proteomes" id="UP000289166"/>
    </source>
</evidence>
<dbReference type="GO" id="GO:0005737">
    <property type="term" value="C:cytoplasm"/>
    <property type="evidence" value="ECO:0007669"/>
    <property type="project" value="TreeGrafter"/>
</dbReference>
<dbReference type="Pfam" id="PF02152">
    <property type="entry name" value="FolB"/>
    <property type="match status" value="1"/>
</dbReference>
<keyword evidence="5 6" id="KW-0456">Lyase</keyword>
<dbReference type="GO" id="GO:0046656">
    <property type="term" value="P:folic acid biosynthetic process"/>
    <property type="evidence" value="ECO:0007669"/>
    <property type="project" value="UniProtKB-UniRule"/>
</dbReference>